<comment type="caution">
    <text evidence="1">The sequence shown here is derived from an EMBL/GenBank/DDBJ whole genome shotgun (WGS) entry which is preliminary data.</text>
</comment>
<organism evidence="1 2">
    <name type="scientific">Sphingobacterium cellulitidis</name>
    <dbReference type="NCBI Taxonomy" id="1768011"/>
    <lineage>
        <taxon>Bacteria</taxon>
        <taxon>Pseudomonadati</taxon>
        <taxon>Bacteroidota</taxon>
        <taxon>Sphingobacteriia</taxon>
        <taxon>Sphingobacteriales</taxon>
        <taxon>Sphingobacteriaceae</taxon>
        <taxon>Sphingobacterium</taxon>
    </lineage>
</organism>
<dbReference type="Pfam" id="PF08889">
    <property type="entry name" value="WbqC"/>
    <property type="match status" value="1"/>
</dbReference>
<dbReference type="Proteomes" id="UP000614460">
    <property type="component" value="Unassembled WGS sequence"/>
</dbReference>
<reference evidence="1" key="2">
    <citation type="submission" date="2020-09" db="EMBL/GenBank/DDBJ databases">
        <authorList>
            <person name="Sun Q."/>
            <person name="Zhou Y."/>
        </authorList>
    </citation>
    <scope>NUCLEOTIDE SEQUENCE</scope>
    <source>
        <strain evidence="1">CGMCC 1.15966</strain>
    </source>
</reference>
<dbReference type="AlphaFoldDB" id="A0A8H9FYT5"/>
<keyword evidence="2" id="KW-1185">Reference proteome</keyword>
<protein>
    <recommendedName>
        <fullName evidence="3">Glycine transferase</fullName>
    </recommendedName>
</protein>
<evidence type="ECO:0008006" key="3">
    <source>
        <dbReference type="Google" id="ProtNLM"/>
    </source>
</evidence>
<accession>A0A8H9FYT5</accession>
<reference evidence="1" key="1">
    <citation type="journal article" date="2014" name="Int. J. Syst. Evol. Microbiol.">
        <title>Complete genome sequence of Corynebacterium casei LMG S-19264T (=DSM 44701T), isolated from a smear-ripened cheese.</title>
        <authorList>
            <consortium name="US DOE Joint Genome Institute (JGI-PGF)"/>
            <person name="Walter F."/>
            <person name="Albersmeier A."/>
            <person name="Kalinowski J."/>
            <person name="Ruckert C."/>
        </authorList>
    </citation>
    <scope>NUCLEOTIDE SEQUENCE</scope>
    <source>
        <strain evidence="1">CGMCC 1.15966</strain>
    </source>
</reference>
<evidence type="ECO:0000313" key="1">
    <source>
        <dbReference type="EMBL" id="GGE18807.1"/>
    </source>
</evidence>
<gene>
    <name evidence="1" type="primary">wbqC</name>
    <name evidence="1" type="ORF">GCM10011516_15580</name>
</gene>
<evidence type="ECO:0000313" key="2">
    <source>
        <dbReference type="Proteomes" id="UP000614460"/>
    </source>
</evidence>
<dbReference type="EMBL" id="BMKM01000003">
    <property type="protein sequence ID" value="GGE18807.1"/>
    <property type="molecule type" value="Genomic_DNA"/>
</dbReference>
<sequence>MQPYFFPYLGYISLIKHTDSFILLDSVQFIRQGWIERNRILKQREGWLYIQVPLKKDNGRSTLIKDCNLDNSKPWKDKILAQFQIYKKIAPNYELVMNFLNQTFSKEFDNITSLNKHILNEICLYLEMPKEISIFSEMGLTIEEPQDSDEWALNICKSLGEKLTYINPIGGQSFFDKAKYDLADVELFFHKFNGLDYKQSYRSFEPNLSIIDALMFNTKEEIHYMLDQYELV</sequence>
<proteinExistence type="predicted"/>
<dbReference type="InterPro" id="IPR014985">
    <property type="entry name" value="WbqC"/>
</dbReference>
<name>A0A8H9FYT5_9SPHI</name>